<evidence type="ECO:0000256" key="7">
    <source>
        <dbReference type="SAM" id="MobiDB-lite"/>
    </source>
</evidence>
<evidence type="ECO:0000259" key="9">
    <source>
        <dbReference type="PROSITE" id="PS51194"/>
    </source>
</evidence>
<proteinExistence type="inferred from homology"/>
<feature type="domain" description="Helicase ATP-binding" evidence="8">
    <location>
        <begin position="310"/>
        <end position="502"/>
    </location>
</feature>
<keyword evidence="2" id="KW-0547">Nucleotide-binding</keyword>
<dbReference type="InterPro" id="IPR011545">
    <property type="entry name" value="DEAD/DEAH_box_helicase_dom"/>
</dbReference>
<name>A0A8J2SME0_9STRA</name>
<dbReference type="Proteomes" id="UP000789595">
    <property type="component" value="Unassembled WGS sequence"/>
</dbReference>
<comment type="caution">
    <text evidence="10">The sequence shown here is derived from an EMBL/GenBank/DDBJ whole genome shotgun (WGS) entry which is preliminary data.</text>
</comment>
<dbReference type="Gene3D" id="1.10.10.10">
    <property type="entry name" value="Winged helix-like DNA-binding domain superfamily/Winged helix DNA-binding domain"/>
    <property type="match status" value="2"/>
</dbReference>
<feature type="region of interest" description="Disordered" evidence="7">
    <location>
        <begin position="152"/>
        <end position="195"/>
    </location>
</feature>
<dbReference type="InterPro" id="IPR057842">
    <property type="entry name" value="WH_MER3"/>
</dbReference>
<dbReference type="SMART" id="SM00382">
    <property type="entry name" value="AAA"/>
    <property type="match status" value="2"/>
</dbReference>
<dbReference type="PROSITE" id="PS51192">
    <property type="entry name" value="HELICASE_ATP_BIND_1"/>
    <property type="match status" value="2"/>
</dbReference>
<dbReference type="SMART" id="SM00973">
    <property type="entry name" value="Sec63"/>
    <property type="match status" value="2"/>
</dbReference>
<keyword evidence="11" id="KW-1185">Reference proteome</keyword>
<evidence type="ECO:0000256" key="3">
    <source>
        <dbReference type="ARBA" id="ARBA00022801"/>
    </source>
</evidence>
<dbReference type="OrthoDB" id="5575at2759"/>
<feature type="region of interest" description="Disordered" evidence="7">
    <location>
        <begin position="54"/>
        <end position="73"/>
    </location>
</feature>
<dbReference type="Gene3D" id="3.40.50.300">
    <property type="entry name" value="P-loop containing nucleotide triphosphate hydrolases"/>
    <property type="match status" value="4"/>
</dbReference>
<dbReference type="CDD" id="cd18795">
    <property type="entry name" value="SF2_C_Ski2"/>
    <property type="match status" value="2"/>
</dbReference>
<dbReference type="EMBL" id="CAKKNE010000004">
    <property type="protein sequence ID" value="CAH0375143.1"/>
    <property type="molecule type" value="Genomic_DNA"/>
</dbReference>
<keyword evidence="3" id="KW-0378">Hydrolase</keyword>
<dbReference type="FunFam" id="3.40.50.300:FF:003287">
    <property type="entry name" value="U5 small nuclear ribonucleoprotein 200 kDa helicase"/>
    <property type="match status" value="1"/>
</dbReference>
<dbReference type="GO" id="GO:0005524">
    <property type="term" value="F:ATP binding"/>
    <property type="evidence" value="ECO:0007669"/>
    <property type="project" value="UniProtKB-KW"/>
</dbReference>
<evidence type="ECO:0000256" key="5">
    <source>
        <dbReference type="ARBA" id="ARBA00022840"/>
    </source>
</evidence>
<dbReference type="SUPFAM" id="SSF46785">
    <property type="entry name" value="Winged helix' DNA-binding domain"/>
    <property type="match status" value="1"/>
</dbReference>
<feature type="compositionally biased region" description="Basic residues" evidence="7">
    <location>
        <begin position="174"/>
        <end position="190"/>
    </location>
</feature>
<dbReference type="Pfam" id="PF23445">
    <property type="entry name" value="WHD_SNRNP200"/>
    <property type="match status" value="2"/>
</dbReference>
<dbReference type="InterPro" id="IPR004179">
    <property type="entry name" value="Sec63-dom"/>
</dbReference>
<dbReference type="InterPro" id="IPR014001">
    <property type="entry name" value="Helicase_ATP-bd"/>
</dbReference>
<evidence type="ECO:0000256" key="4">
    <source>
        <dbReference type="ARBA" id="ARBA00022806"/>
    </source>
</evidence>
<keyword evidence="5" id="KW-0067">ATP-binding</keyword>
<dbReference type="SMART" id="SM00490">
    <property type="entry name" value="HELICc"/>
    <property type="match status" value="2"/>
</dbReference>
<evidence type="ECO:0000256" key="2">
    <source>
        <dbReference type="ARBA" id="ARBA00022741"/>
    </source>
</evidence>
<dbReference type="InterPro" id="IPR036390">
    <property type="entry name" value="WH_DNA-bd_sf"/>
</dbReference>
<evidence type="ECO:0000256" key="1">
    <source>
        <dbReference type="ARBA" id="ARBA00010140"/>
    </source>
</evidence>
<reference evidence="10" key="1">
    <citation type="submission" date="2021-11" db="EMBL/GenBank/DDBJ databases">
        <authorList>
            <consortium name="Genoscope - CEA"/>
            <person name="William W."/>
        </authorList>
    </citation>
    <scope>NUCLEOTIDE SEQUENCE</scope>
</reference>
<dbReference type="SUPFAM" id="SSF52540">
    <property type="entry name" value="P-loop containing nucleoside triphosphate hydrolases"/>
    <property type="match status" value="3"/>
</dbReference>
<dbReference type="PANTHER" id="PTHR47961">
    <property type="entry name" value="DNA POLYMERASE THETA, PUTATIVE (AFU_ORTHOLOGUE AFUA_1G05260)-RELATED"/>
    <property type="match status" value="1"/>
</dbReference>
<dbReference type="FunFam" id="1.10.10.10:FF:000024">
    <property type="entry name" value="U5 small nuclear ribonucleoprotein helicase"/>
    <property type="match status" value="1"/>
</dbReference>
<evidence type="ECO:0000259" key="8">
    <source>
        <dbReference type="PROSITE" id="PS51192"/>
    </source>
</evidence>
<feature type="domain" description="Helicase ATP-binding" evidence="8">
    <location>
        <begin position="1195"/>
        <end position="1366"/>
    </location>
</feature>
<accession>A0A8J2SME0</accession>
<dbReference type="SMART" id="SM00487">
    <property type="entry name" value="DEXDc"/>
    <property type="match status" value="2"/>
</dbReference>
<dbReference type="Pfam" id="PF00270">
    <property type="entry name" value="DEAD"/>
    <property type="match status" value="2"/>
</dbReference>
<dbReference type="FunFam" id="1.10.10.10:FF:000012">
    <property type="entry name" value="U5 small nuclear ribonucleoprotein helicase"/>
    <property type="match status" value="1"/>
</dbReference>
<dbReference type="GO" id="GO:0003676">
    <property type="term" value="F:nucleic acid binding"/>
    <property type="evidence" value="ECO:0007669"/>
    <property type="project" value="InterPro"/>
</dbReference>
<dbReference type="InterPro" id="IPR050474">
    <property type="entry name" value="Hel308_SKI2-like"/>
</dbReference>
<dbReference type="SUPFAM" id="SSF158702">
    <property type="entry name" value="Sec63 N-terminal domain-like"/>
    <property type="match status" value="2"/>
</dbReference>
<dbReference type="Gene3D" id="1.10.3380.10">
    <property type="entry name" value="Sec63 N-terminal domain-like domain"/>
    <property type="match status" value="2"/>
</dbReference>
<dbReference type="Gene3D" id="2.60.40.150">
    <property type="entry name" value="C2 domain"/>
    <property type="match status" value="1"/>
</dbReference>
<gene>
    <name evidence="10" type="ORF">PECAL_4P24660</name>
</gene>
<dbReference type="Pfam" id="PF00271">
    <property type="entry name" value="Helicase_C"/>
    <property type="match status" value="2"/>
</dbReference>
<evidence type="ECO:0000313" key="10">
    <source>
        <dbReference type="EMBL" id="CAH0375143.1"/>
    </source>
</evidence>
<feature type="domain" description="Helicase C-terminal" evidence="9">
    <location>
        <begin position="531"/>
        <end position="744"/>
    </location>
</feature>
<dbReference type="InterPro" id="IPR027417">
    <property type="entry name" value="P-loop_NTPase"/>
</dbReference>
<comment type="similarity">
    <text evidence="1">Belongs to the helicase family. SKI2 subfamily.</text>
</comment>
<dbReference type="PANTHER" id="PTHR47961:SF13">
    <property type="entry name" value="ACTIVATING SIGNAL COINTEGRATOR 1 COMPLEX SUBUNIT 3"/>
    <property type="match status" value="1"/>
</dbReference>
<evidence type="ECO:0000313" key="11">
    <source>
        <dbReference type="Proteomes" id="UP000789595"/>
    </source>
</evidence>
<keyword evidence="4" id="KW-0347">Helicase</keyword>
<dbReference type="FunFam" id="3.40.50.300:FF:000231">
    <property type="entry name" value="Activating signal cointegrator 1 complex subunit 3"/>
    <property type="match status" value="1"/>
</dbReference>
<evidence type="ECO:0000256" key="6">
    <source>
        <dbReference type="ARBA" id="ARBA00034541"/>
    </source>
</evidence>
<dbReference type="GO" id="GO:0016787">
    <property type="term" value="F:hydrolase activity"/>
    <property type="evidence" value="ECO:0007669"/>
    <property type="project" value="UniProtKB-KW"/>
</dbReference>
<dbReference type="GO" id="GO:0004386">
    <property type="term" value="F:helicase activity"/>
    <property type="evidence" value="ECO:0007669"/>
    <property type="project" value="UniProtKB-KW"/>
</dbReference>
<dbReference type="FunFam" id="3.40.50.300:FF:000062">
    <property type="entry name" value="U5 small nuclear ribonucleoprotein helicase"/>
    <property type="match status" value="1"/>
</dbReference>
<organism evidence="10 11">
    <name type="scientific">Pelagomonas calceolata</name>
    <dbReference type="NCBI Taxonomy" id="35677"/>
    <lineage>
        <taxon>Eukaryota</taxon>
        <taxon>Sar</taxon>
        <taxon>Stramenopiles</taxon>
        <taxon>Ochrophyta</taxon>
        <taxon>Pelagophyceae</taxon>
        <taxon>Pelagomonadales</taxon>
        <taxon>Pelagomonadaceae</taxon>
        <taxon>Pelagomonas</taxon>
    </lineage>
</organism>
<feature type="domain" description="Helicase C-terminal" evidence="9">
    <location>
        <begin position="1427"/>
        <end position="1596"/>
    </location>
</feature>
<dbReference type="InterPro" id="IPR035892">
    <property type="entry name" value="C2_domain_sf"/>
</dbReference>
<dbReference type="PIRSF" id="PIRSF039073">
    <property type="entry name" value="BRR2"/>
    <property type="match status" value="1"/>
</dbReference>
<dbReference type="InterPro" id="IPR036388">
    <property type="entry name" value="WH-like_DNA-bd_sf"/>
</dbReference>
<protein>
    <recommendedName>
        <fullName evidence="6">U5 small nuclear ribonucleoprotein 200 kDa helicase</fullName>
    </recommendedName>
</protein>
<dbReference type="InterPro" id="IPR003593">
    <property type="entry name" value="AAA+_ATPase"/>
</dbReference>
<dbReference type="PROSITE" id="PS51194">
    <property type="entry name" value="HELICASE_CTER"/>
    <property type="match status" value="2"/>
</dbReference>
<dbReference type="InterPro" id="IPR001650">
    <property type="entry name" value="Helicase_C-like"/>
</dbReference>
<dbReference type="Pfam" id="PF02889">
    <property type="entry name" value="Sec63"/>
    <property type="match status" value="2"/>
</dbReference>
<sequence>MAPANIFLALLDSASIAHDVAKLEALKANAKTEDVRAPSSSAGEEWRHAIPYGAQTAPEPEPEAPPPPPPTETVGAGWLLERCRALDSAVGAAELACGCVDAAKRDDASMQQALMELLGFGDKALALMGELCAKKAAVAAVDARDIRAIATASGVAGPPPPQQQQFRGGAVRSAPKKQSQRRQKQLRKQRREAEAKGIDEGADYLAALGFDEHYLAQERALGLSQPPQKKHAAFLDEAQREYRAERAGLPSGAEKFYGDGYEEVEIPPPRALPPPIEGELLRVDSALPAWARRCFRGTQTLNRLQSAVYPCAFSSRKNMLVCAPTGAGKTNVALLTVLELVARVRASHEDDFLAQLANHKAVYVAPLKALAQEVVSKFSERLGNLGIQVRELTGDVQLTRREADAAHILVVTPEKWDVVTRKQGGGSGDAMGSLASRCRLLIVDEIHLLAEERGAVLECVVARTTRLVESTQSQIRLVGLSATLPNYEDVGQFLGCSDDSVFFFGPEYRPVPLKQTFVGVTAVKNHERRMKLDELAYDVALSAVNRGHQVMVFVHSRKETLKTARNLRDRAARNDASFANTEGDPLKPFRSQLKSCRHRELAEVVESGFALHHAGMSRSDRGLSERLFAAGAVRVLCCTATLAWGVNLPAHAVICKGTDVYDPQRGGNVDLSMLDVLQIFGRAGRPQFDDFGEATLLTSSKALPDYLRKLARAAPIESCLVPRLADAVNAEVAAGTVASIKDADRWLDHTFLAVRLRRNPLAYGCSYDQAQEDPRMGRYRDTLLRQAARKLDEARMCRYDKRSGALAGTDVGRVGSHYYLRHESIREFNETLRQHASDADILVVVCGAHEFEQLKPRNEEMAELDRLRSSEACCPLRSEKLRAIQDEPAGKAATLLQAHISRAPFAAFTLASDATYVAKNAARVCRALFEMALRAHWPSLAERLLALAKAVERRLWWFQHPIRQIADLEPNQNVRRQRFPEDALRQLEAQRLSPDRILNDIDDVAEIGALVRNSRAAPFLVRACRSLPAVTLECSLKPITRSVLRVSLTLTPLYDWAARVHGLGPEPRVCSVLLLRPWWVWVEDAAEERIHHCELALFPVDRRRKTLDAIVLSFTMAVRDPLPPQFYVRAISDRWSACSHLLELSTNTLELPPPAPPPTELLPLRPLPIEALQDDRFQQFYGYSHFNPVQTQVFHALFRTDGNVLVGAPTGSGKTCLAELAIFRLLRRRGDEKLKAVYVAPLKALARERVRDWTPKFRAIGLSVEELTGDSAPDQRALKKADVLITTPEKWDGVTRQFQRRDYARHAALMILDEVHLLGEDRGPVLEALVSRARYTSTTRVVALSTALANAHDLGTWLGCSREHVFNFRASVRPVAMEAHIQGFTGKHYCPRMATMNKPCYAALREHASGRPALIFVASRRQTRLTALDLIALAASDDDTQSWVGTDDDLDSIAKTCHDPALRHCLPFGVGVHHGGLDEADRKIVENLFERGAIQVLVCTSTLAWGVNFPARLVIVKGTEFFDGKLGRYVDFPVTDVLQMMGRAGRPQFDSVGVACIFVHQPKKEFYKKFLYEPFPVESRLLSSLHNFVCAEVCLCGRIKSINDCVAWLKWTYLYRRLRRNPSFYECEGSDDKTISTFLETLSRKVLIDLDEAGVVELDGDDVSSATLGSVAAYYYLDYRTTSEASINVDDFEAEVLDATQRRREALAVAFLCSAREFDELPVRHNEDIENSDLASQLLDDDAETIQGLLELGYDSPHAKAQLLIHAKLRDGKLPIADYATDQRSVLEQAPRVLAALIDVAADAGCVNATLALLELSQAIRSKCSREALPRGRTKLTAKTVADVGAGGEFSVEVTLGSNGRGARAFYLVLSDDEELVALKKVVVGGATCEASLAVEAPDEACEWRLVLRAVYEGARGFDAAVELPPITVVGKALDAGAAEFVMPGS</sequence>